<name>A0A8R7U812_TRIUA</name>
<feature type="region of interest" description="Disordered" evidence="1">
    <location>
        <begin position="1"/>
        <end position="51"/>
    </location>
</feature>
<reference evidence="3" key="1">
    <citation type="journal article" date="2013" name="Nature">
        <title>Draft genome of the wheat A-genome progenitor Triticum urartu.</title>
        <authorList>
            <person name="Ling H.Q."/>
            <person name="Zhao S."/>
            <person name="Liu D."/>
            <person name="Wang J."/>
            <person name="Sun H."/>
            <person name="Zhang C."/>
            <person name="Fan H."/>
            <person name="Li D."/>
            <person name="Dong L."/>
            <person name="Tao Y."/>
            <person name="Gao C."/>
            <person name="Wu H."/>
            <person name="Li Y."/>
            <person name="Cui Y."/>
            <person name="Guo X."/>
            <person name="Zheng S."/>
            <person name="Wang B."/>
            <person name="Yu K."/>
            <person name="Liang Q."/>
            <person name="Yang W."/>
            <person name="Lou X."/>
            <person name="Chen J."/>
            <person name="Feng M."/>
            <person name="Jian J."/>
            <person name="Zhang X."/>
            <person name="Luo G."/>
            <person name="Jiang Y."/>
            <person name="Liu J."/>
            <person name="Wang Z."/>
            <person name="Sha Y."/>
            <person name="Zhang B."/>
            <person name="Wu H."/>
            <person name="Tang D."/>
            <person name="Shen Q."/>
            <person name="Xue P."/>
            <person name="Zou S."/>
            <person name="Wang X."/>
            <person name="Liu X."/>
            <person name="Wang F."/>
            <person name="Yang Y."/>
            <person name="An X."/>
            <person name="Dong Z."/>
            <person name="Zhang K."/>
            <person name="Zhang X."/>
            <person name="Luo M.C."/>
            <person name="Dvorak J."/>
            <person name="Tong Y."/>
            <person name="Wang J."/>
            <person name="Yang H."/>
            <person name="Li Z."/>
            <person name="Wang D."/>
            <person name="Zhang A."/>
            <person name="Wang J."/>
        </authorList>
    </citation>
    <scope>NUCLEOTIDE SEQUENCE</scope>
    <source>
        <strain evidence="3">cv. G1812</strain>
    </source>
</reference>
<dbReference type="Gramene" id="TuG1812G0400001883.01.T09">
    <property type="protein sequence ID" value="TuG1812G0400001883.01.T09.cds459068"/>
    <property type="gene ID" value="TuG1812G0400001883.01"/>
</dbReference>
<dbReference type="EnsemblPlants" id="TuG1812G0400001883.01.T08">
    <property type="protein sequence ID" value="TuG1812G0400001883.01.T08.cds459068"/>
    <property type="gene ID" value="TuG1812G0400001883.01"/>
</dbReference>
<reference evidence="2" key="2">
    <citation type="submission" date="2018-03" db="EMBL/GenBank/DDBJ databases">
        <title>The Triticum urartu genome reveals the dynamic nature of wheat genome evolution.</title>
        <authorList>
            <person name="Ling H."/>
            <person name="Ma B."/>
            <person name="Shi X."/>
            <person name="Liu H."/>
            <person name="Dong L."/>
            <person name="Sun H."/>
            <person name="Cao Y."/>
            <person name="Gao Q."/>
            <person name="Zheng S."/>
            <person name="Li Y."/>
            <person name="Yu Y."/>
            <person name="Du H."/>
            <person name="Qi M."/>
            <person name="Li Y."/>
            <person name="Yu H."/>
            <person name="Cui Y."/>
            <person name="Wang N."/>
            <person name="Chen C."/>
            <person name="Wu H."/>
            <person name="Zhao Y."/>
            <person name="Zhang J."/>
            <person name="Li Y."/>
            <person name="Zhou W."/>
            <person name="Zhang B."/>
            <person name="Hu W."/>
            <person name="Eijk M."/>
            <person name="Tang J."/>
            <person name="Witsenboer H."/>
            <person name="Zhao S."/>
            <person name="Li Z."/>
            <person name="Zhang A."/>
            <person name="Wang D."/>
            <person name="Liang C."/>
        </authorList>
    </citation>
    <scope>NUCLEOTIDE SEQUENCE [LARGE SCALE GENOMIC DNA]</scope>
    <source>
        <strain evidence="2">cv. G1812</strain>
    </source>
</reference>
<dbReference type="EnsemblPlants" id="TuG1812G0400001883.01.T10">
    <property type="protein sequence ID" value="TuG1812G0400001883.01.T10.cds459073"/>
    <property type="gene ID" value="TuG1812G0400001883.01"/>
</dbReference>
<dbReference type="EnsemblPlants" id="TuG1812G0400001883.01.T01">
    <property type="protein sequence ID" value="TuG1812G0400001883.01.T01.cds459068"/>
    <property type="gene ID" value="TuG1812G0400001883.01"/>
</dbReference>
<dbReference type="EnsemblPlants" id="TuG1812G0400001883.01.T03">
    <property type="protein sequence ID" value="TuG1812G0400001883.01.T03.cds459068"/>
    <property type="gene ID" value="TuG1812G0400001883.01"/>
</dbReference>
<dbReference type="Gramene" id="TuG1812G0400001883.01.T03">
    <property type="protein sequence ID" value="TuG1812G0400001883.01.T03.cds459068"/>
    <property type="gene ID" value="TuG1812G0400001883.01"/>
</dbReference>
<dbReference type="EnsemblPlants" id="TuG1812G0400001883.01.T06">
    <property type="protein sequence ID" value="TuG1812G0400001883.01.T06.cds459073"/>
    <property type="gene ID" value="TuG1812G0400001883.01"/>
</dbReference>
<dbReference type="EnsemblPlants" id="TuG1812G0400001883.01.T02">
    <property type="protein sequence ID" value="TuG1812G0400001883.01.T02.cds459068"/>
    <property type="gene ID" value="TuG1812G0400001883.01"/>
</dbReference>
<evidence type="ECO:0000313" key="3">
    <source>
        <dbReference type="Proteomes" id="UP000015106"/>
    </source>
</evidence>
<protein>
    <submittedName>
        <fullName evidence="2">Uncharacterized protein</fullName>
    </submittedName>
</protein>
<dbReference type="Gramene" id="TuG1812G0400001883.01.T01">
    <property type="protein sequence ID" value="TuG1812G0400001883.01.T01.cds459068"/>
    <property type="gene ID" value="TuG1812G0400001883.01"/>
</dbReference>
<dbReference type="Gramene" id="TuG1812G0400001883.01.T04">
    <property type="protein sequence ID" value="TuG1812G0400001883.01.T04.cds459068"/>
    <property type="gene ID" value="TuG1812G0400001883.01"/>
</dbReference>
<dbReference type="Gramene" id="TuG1812G0400001883.01.T10">
    <property type="protein sequence ID" value="TuG1812G0400001883.01.T10.cds459073"/>
    <property type="gene ID" value="TuG1812G0400001883.01"/>
</dbReference>
<dbReference type="Gramene" id="TuG1812G0400001883.01.T02">
    <property type="protein sequence ID" value="TuG1812G0400001883.01.T02.cds459068"/>
    <property type="gene ID" value="TuG1812G0400001883.01"/>
</dbReference>
<feature type="compositionally biased region" description="Basic residues" evidence="1">
    <location>
        <begin position="9"/>
        <end position="22"/>
    </location>
</feature>
<organism evidence="2 3">
    <name type="scientific">Triticum urartu</name>
    <name type="common">Red wild einkorn</name>
    <name type="synonym">Crithodium urartu</name>
    <dbReference type="NCBI Taxonomy" id="4572"/>
    <lineage>
        <taxon>Eukaryota</taxon>
        <taxon>Viridiplantae</taxon>
        <taxon>Streptophyta</taxon>
        <taxon>Embryophyta</taxon>
        <taxon>Tracheophyta</taxon>
        <taxon>Spermatophyta</taxon>
        <taxon>Magnoliopsida</taxon>
        <taxon>Liliopsida</taxon>
        <taxon>Poales</taxon>
        <taxon>Poaceae</taxon>
        <taxon>BOP clade</taxon>
        <taxon>Pooideae</taxon>
        <taxon>Triticodae</taxon>
        <taxon>Triticeae</taxon>
        <taxon>Triticinae</taxon>
        <taxon>Triticum</taxon>
    </lineage>
</organism>
<dbReference type="Gramene" id="TuG1812G0400001883.01.T06">
    <property type="protein sequence ID" value="TuG1812G0400001883.01.T06.cds459073"/>
    <property type="gene ID" value="TuG1812G0400001883.01"/>
</dbReference>
<reference evidence="2" key="3">
    <citation type="submission" date="2022-06" db="UniProtKB">
        <authorList>
            <consortium name="EnsemblPlants"/>
        </authorList>
    </citation>
    <scope>IDENTIFICATION</scope>
</reference>
<proteinExistence type="predicted"/>
<feature type="compositionally biased region" description="Low complexity" evidence="1">
    <location>
        <begin position="23"/>
        <end position="34"/>
    </location>
</feature>
<dbReference type="AlphaFoldDB" id="A0A8R7U812"/>
<evidence type="ECO:0000313" key="2">
    <source>
        <dbReference type="EnsemblPlants" id="TuG1812G0400001883.01.T04.cds459068"/>
    </source>
</evidence>
<dbReference type="EnsemblPlants" id="TuG1812G0400001883.01.T05">
    <property type="protein sequence ID" value="TuG1812G0400001883.01.T05.cds459068"/>
    <property type="gene ID" value="TuG1812G0400001883.01"/>
</dbReference>
<dbReference type="Proteomes" id="UP000015106">
    <property type="component" value="Chromosome 4"/>
</dbReference>
<accession>A0A8R7U812</accession>
<keyword evidence="3" id="KW-1185">Reference proteome</keyword>
<dbReference type="Gramene" id="TuG1812G0400001883.01.T05">
    <property type="protein sequence ID" value="TuG1812G0400001883.01.T05.cds459068"/>
    <property type="gene ID" value="TuG1812G0400001883.01"/>
</dbReference>
<dbReference type="EnsemblPlants" id="TuG1812G0400001883.01.T04">
    <property type="protein sequence ID" value="TuG1812G0400001883.01.T04.cds459068"/>
    <property type="gene ID" value="TuG1812G0400001883.01"/>
</dbReference>
<evidence type="ECO:0000256" key="1">
    <source>
        <dbReference type="SAM" id="MobiDB-lite"/>
    </source>
</evidence>
<sequence length="86" mass="9608">MAAALLKLPGRRRRPKSFRRRSPSTLPTSTTGRLSPPPPPPGSTCIRHRRPPLMSVTSTVACLQLRPLLHPTFVGPLRPTRLPWTR</sequence>
<dbReference type="Gramene" id="TuG1812G0400001883.01.T08">
    <property type="protein sequence ID" value="TuG1812G0400001883.01.T08.cds459068"/>
    <property type="gene ID" value="TuG1812G0400001883.01"/>
</dbReference>
<dbReference type="EnsemblPlants" id="TuG1812G0400001883.01.T09">
    <property type="protein sequence ID" value="TuG1812G0400001883.01.T09.cds459068"/>
    <property type="gene ID" value="TuG1812G0400001883.01"/>
</dbReference>